<sequence>MSKGNKKRSNREVKKPKKIKEKAPATADFSKGRSPATLGEKKKP</sequence>
<feature type="compositionally biased region" description="Basic residues" evidence="1">
    <location>
        <begin position="1"/>
        <end position="20"/>
    </location>
</feature>
<reference evidence="2 3" key="1">
    <citation type="submission" date="2016-10" db="EMBL/GenBank/DDBJ databases">
        <authorList>
            <person name="de Groot N.N."/>
        </authorList>
    </citation>
    <scope>NUCLEOTIDE SEQUENCE [LARGE SCALE GENOMIC DNA]</scope>
    <source>
        <strain evidence="2 3">DSM 25294</strain>
    </source>
</reference>
<dbReference type="AlphaFoldDB" id="A0A1G8U0K4"/>
<accession>A0A1G8U0K4</accession>
<proteinExistence type="predicted"/>
<evidence type="ECO:0000256" key="1">
    <source>
        <dbReference type="SAM" id="MobiDB-lite"/>
    </source>
</evidence>
<gene>
    <name evidence="2" type="ORF">SAMN04488026_101814</name>
</gene>
<protein>
    <submittedName>
        <fullName evidence="2">Uncharacterized protein</fullName>
    </submittedName>
</protein>
<keyword evidence="3" id="KW-1185">Reference proteome</keyword>
<dbReference type="Proteomes" id="UP000199382">
    <property type="component" value="Unassembled WGS sequence"/>
</dbReference>
<evidence type="ECO:0000313" key="3">
    <source>
        <dbReference type="Proteomes" id="UP000199382"/>
    </source>
</evidence>
<organism evidence="2 3">
    <name type="scientific">Aliiruegeria lutimaris</name>
    <dbReference type="NCBI Taxonomy" id="571298"/>
    <lineage>
        <taxon>Bacteria</taxon>
        <taxon>Pseudomonadati</taxon>
        <taxon>Pseudomonadota</taxon>
        <taxon>Alphaproteobacteria</taxon>
        <taxon>Rhodobacterales</taxon>
        <taxon>Roseobacteraceae</taxon>
        <taxon>Aliiruegeria</taxon>
    </lineage>
</organism>
<evidence type="ECO:0000313" key="2">
    <source>
        <dbReference type="EMBL" id="SDJ47154.1"/>
    </source>
</evidence>
<dbReference type="EMBL" id="FNEK01000018">
    <property type="protein sequence ID" value="SDJ47154.1"/>
    <property type="molecule type" value="Genomic_DNA"/>
</dbReference>
<feature type="region of interest" description="Disordered" evidence="1">
    <location>
        <begin position="1"/>
        <end position="44"/>
    </location>
</feature>
<name>A0A1G8U0K4_9RHOB</name>